<evidence type="ECO:0000313" key="2">
    <source>
        <dbReference type="EMBL" id="QKH79979.1"/>
    </source>
</evidence>
<accession>A0A7D4JDQ3</accession>
<reference evidence="2 3" key="1">
    <citation type="submission" date="2020-05" db="EMBL/GenBank/DDBJ databases">
        <title>FDA dAtabase for Regulatory Grade micrObial Sequences (FDA-ARGOS): Supporting development and validation of Infectious Disease Dx tests.</title>
        <authorList>
            <person name="Pederson C."/>
            <person name="Tallon L."/>
            <person name="Sadzewicz L."/>
            <person name="Zhao X."/>
            <person name="Vavikolanu K."/>
            <person name="Mehta A."/>
            <person name="Aluvathingal J."/>
            <person name="Nadendla S."/>
            <person name="Myers T."/>
            <person name="Yan Y."/>
            <person name="Sichtig H."/>
        </authorList>
    </citation>
    <scope>NUCLEOTIDE SEQUENCE [LARGE SCALE GENOMIC DNA]</scope>
    <source>
        <strain evidence="2 3">FDAARGOS_764</strain>
    </source>
</reference>
<name>A0A7D4JDQ3_FINMA</name>
<evidence type="ECO:0000256" key="1">
    <source>
        <dbReference type="SAM" id="Coils"/>
    </source>
</evidence>
<organism evidence="2 3">
    <name type="scientific">Finegoldia magna</name>
    <name type="common">Peptostreptococcus magnus</name>
    <dbReference type="NCBI Taxonomy" id="1260"/>
    <lineage>
        <taxon>Bacteria</taxon>
        <taxon>Bacillati</taxon>
        <taxon>Bacillota</taxon>
        <taxon>Tissierellia</taxon>
        <taxon>Tissierellales</taxon>
        <taxon>Peptoniphilaceae</taxon>
        <taxon>Finegoldia</taxon>
    </lineage>
</organism>
<dbReference type="Proteomes" id="UP000502899">
    <property type="component" value="Chromosome"/>
</dbReference>
<evidence type="ECO:0008006" key="4">
    <source>
        <dbReference type="Google" id="ProtNLM"/>
    </source>
</evidence>
<sequence>MNINERFNSIKEKLDKAKEDKNRAEIALENLEKQKEDILNQLKELNIDPENLESEIIKLQNQIEQDLQKAEELLPDAKN</sequence>
<dbReference type="AlphaFoldDB" id="A0A7D4JDQ3"/>
<dbReference type="EMBL" id="CP054000">
    <property type="protein sequence ID" value="QKH79979.1"/>
    <property type="molecule type" value="Genomic_DNA"/>
</dbReference>
<feature type="coiled-coil region" evidence="1">
    <location>
        <begin position="7"/>
        <end position="62"/>
    </location>
</feature>
<keyword evidence="1" id="KW-0175">Coiled coil</keyword>
<gene>
    <name evidence="2" type="ORF">FOC70_06335</name>
</gene>
<proteinExistence type="predicted"/>
<dbReference type="RefSeq" id="WP_002841987.1">
    <property type="nucleotide sequence ID" value="NZ_CP054000.1"/>
</dbReference>
<evidence type="ECO:0000313" key="3">
    <source>
        <dbReference type="Proteomes" id="UP000502899"/>
    </source>
</evidence>
<protein>
    <recommendedName>
        <fullName evidence="4">Viral A-type inclusion protein</fullName>
    </recommendedName>
</protein>